<dbReference type="AlphaFoldDB" id="A0A183JYN3"/>
<dbReference type="PANTHER" id="PTHR47027">
    <property type="entry name" value="REVERSE TRANSCRIPTASE DOMAIN-CONTAINING PROTEIN"/>
    <property type="match status" value="1"/>
</dbReference>
<feature type="compositionally biased region" description="Basic and acidic residues" evidence="1">
    <location>
        <begin position="287"/>
        <end position="318"/>
    </location>
</feature>
<dbReference type="WBParaSite" id="SCUD_0000783901-mRNA-1">
    <property type="protein sequence ID" value="SCUD_0000783901-mRNA-1"/>
    <property type="gene ID" value="SCUD_0000783901"/>
</dbReference>
<evidence type="ECO:0000313" key="2">
    <source>
        <dbReference type="EMBL" id="VDP27974.1"/>
    </source>
</evidence>
<dbReference type="EMBL" id="UZAK01032487">
    <property type="protein sequence ID" value="VDP27974.1"/>
    <property type="molecule type" value="Genomic_DNA"/>
</dbReference>
<feature type="region of interest" description="Disordered" evidence="1">
    <location>
        <begin position="287"/>
        <end position="338"/>
    </location>
</feature>
<dbReference type="PANTHER" id="PTHR47027:SF25">
    <property type="entry name" value="REVERSE TRANSCRIPTASE DOMAIN-CONTAINING PROTEIN"/>
    <property type="match status" value="1"/>
</dbReference>
<keyword evidence="3" id="KW-1185">Reference proteome</keyword>
<accession>A0A183JYN3</accession>
<gene>
    <name evidence="2" type="ORF">SCUD_LOCUS7839</name>
</gene>
<evidence type="ECO:0000313" key="3">
    <source>
        <dbReference type="Proteomes" id="UP000279833"/>
    </source>
</evidence>
<proteinExistence type="predicted"/>
<name>A0A183JYN3_9TREM</name>
<dbReference type="Proteomes" id="UP000279833">
    <property type="component" value="Unassembled WGS sequence"/>
</dbReference>
<reference evidence="2 3" key="2">
    <citation type="submission" date="2018-11" db="EMBL/GenBank/DDBJ databases">
        <authorList>
            <consortium name="Pathogen Informatics"/>
        </authorList>
    </citation>
    <scope>NUCLEOTIDE SEQUENCE [LARGE SCALE GENOMIC DNA]</scope>
    <source>
        <strain evidence="2">Dakar</strain>
        <strain evidence="3">Dakar, Senegal</strain>
    </source>
</reference>
<dbReference type="STRING" id="6186.A0A183JYN3"/>
<reference evidence="4" key="1">
    <citation type="submission" date="2016-06" db="UniProtKB">
        <authorList>
            <consortium name="WormBaseParasite"/>
        </authorList>
    </citation>
    <scope>IDENTIFICATION</scope>
</reference>
<protein>
    <submittedName>
        <fullName evidence="4">Reverse transcriptase domain-containing protein</fullName>
    </submittedName>
</protein>
<evidence type="ECO:0000256" key="1">
    <source>
        <dbReference type="SAM" id="MobiDB-lite"/>
    </source>
</evidence>
<sequence length="338" mass="38731">MTRYCRHYIGLEGSQQETLDSGFVLLGTRQQGVPVILRRLVLPGGLRSRVTQLHTPNFEINRMDSVRIDRAQTKVRKKGRPKNILRREIEADMKKINNNWKDLERTAQDRVGWRMLKTVIIHDMINDNDAVVISTHWNKKRAIKNMMLVNSYPAINNAQQRMQEKTISVEPASAAVGLNIHKGKSNILQYNTTSNNTITLDGEALEDVKSFTYLGNIIDVHSGSDANVKSWIGKARTPYLQLKNICNSKQHNSTNIKLRNFNTNVNIVLLYEAETWTTTKANIQKIQSKEKRNTKEHITLRNGDRHEKNEQKLDRTGKESSGQSGLENAGQRPMLHWE</sequence>
<evidence type="ECO:0000313" key="4">
    <source>
        <dbReference type="WBParaSite" id="SCUD_0000783901-mRNA-1"/>
    </source>
</evidence>
<organism evidence="4">
    <name type="scientific">Schistosoma curassoni</name>
    <dbReference type="NCBI Taxonomy" id="6186"/>
    <lineage>
        <taxon>Eukaryota</taxon>
        <taxon>Metazoa</taxon>
        <taxon>Spiralia</taxon>
        <taxon>Lophotrochozoa</taxon>
        <taxon>Platyhelminthes</taxon>
        <taxon>Trematoda</taxon>
        <taxon>Digenea</taxon>
        <taxon>Strigeidida</taxon>
        <taxon>Schistosomatoidea</taxon>
        <taxon>Schistosomatidae</taxon>
        <taxon>Schistosoma</taxon>
    </lineage>
</organism>